<feature type="transmembrane region" description="Helical" evidence="7">
    <location>
        <begin position="287"/>
        <end position="314"/>
    </location>
</feature>
<evidence type="ECO:0000313" key="10">
    <source>
        <dbReference type="Proteomes" id="UP001621418"/>
    </source>
</evidence>
<evidence type="ECO:0000259" key="8">
    <source>
        <dbReference type="Pfam" id="PF01435"/>
    </source>
</evidence>
<comment type="cofactor">
    <cofactor evidence="6">
        <name>Zn(2+)</name>
        <dbReference type="ChEBI" id="CHEBI:29105"/>
    </cofactor>
    <text evidence="6">Binds 1 zinc ion per subunit.</text>
</comment>
<evidence type="ECO:0000256" key="2">
    <source>
        <dbReference type="ARBA" id="ARBA00022723"/>
    </source>
</evidence>
<dbReference type="InterPro" id="IPR001915">
    <property type="entry name" value="Peptidase_M48"/>
</dbReference>
<evidence type="ECO:0000256" key="4">
    <source>
        <dbReference type="ARBA" id="ARBA00022833"/>
    </source>
</evidence>
<dbReference type="CDD" id="cd07326">
    <property type="entry name" value="M56_BlaR1_MecR1_like"/>
    <property type="match status" value="1"/>
</dbReference>
<evidence type="ECO:0000256" key="7">
    <source>
        <dbReference type="SAM" id="Phobius"/>
    </source>
</evidence>
<feature type="domain" description="Peptidase M48" evidence="8">
    <location>
        <begin position="141"/>
        <end position="212"/>
    </location>
</feature>
<dbReference type="Pfam" id="PF01435">
    <property type="entry name" value="Peptidase_M48"/>
    <property type="match status" value="1"/>
</dbReference>
<evidence type="ECO:0000256" key="3">
    <source>
        <dbReference type="ARBA" id="ARBA00022801"/>
    </source>
</evidence>
<evidence type="ECO:0000256" key="5">
    <source>
        <dbReference type="ARBA" id="ARBA00023049"/>
    </source>
</evidence>
<keyword evidence="7" id="KW-1133">Transmembrane helix</keyword>
<keyword evidence="5 6" id="KW-0482">Metalloprotease</keyword>
<keyword evidence="1 6" id="KW-0645">Protease</keyword>
<accession>A0ABZ1N7Z3</accession>
<comment type="similarity">
    <text evidence="6">Belongs to the peptidase M48 family.</text>
</comment>
<protein>
    <submittedName>
        <fullName evidence="9">M56 family metallopeptidase</fullName>
    </submittedName>
</protein>
<dbReference type="InterPro" id="IPR052173">
    <property type="entry name" value="Beta-lactam_resp_regulator"/>
</dbReference>
<dbReference type="PANTHER" id="PTHR34978:SF3">
    <property type="entry name" value="SLR0241 PROTEIN"/>
    <property type="match status" value="1"/>
</dbReference>
<gene>
    <name evidence="9" type="ORF">OG308_33540</name>
</gene>
<keyword evidence="7" id="KW-0472">Membrane</keyword>
<organism evidence="9 10">
    <name type="scientific">Nocardia salmonicida</name>
    <dbReference type="NCBI Taxonomy" id="53431"/>
    <lineage>
        <taxon>Bacteria</taxon>
        <taxon>Bacillati</taxon>
        <taxon>Actinomycetota</taxon>
        <taxon>Actinomycetes</taxon>
        <taxon>Mycobacteriales</taxon>
        <taxon>Nocardiaceae</taxon>
        <taxon>Nocardia</taxon>
    </lineage>
</organism>
<keyword evidence="10" id="KW-1185">Reference proteome</keyword>
<sequence>MILITALLAAGIALAVLVPAALARIDFTAAPAVGMTAWLGAVAATIGCGVLALVALAWPGDPPGNLSAGRWVASLAAVEPTVVTMTAGLIMPVAVIGMIVPTGQLARTVVGHRGRTAALRRRHRELVEIVGRVDAVGGKLVRLEHSVPLAYSVAGRGGFVVVTDGLERCLTDTQWRAVLAHEHAHLRGFHHHIVGACQVLAQAFSWIPLFAAAPAAMTTLVEFAADRAAATSTDPRALSAALHTVAAHGATTPTSPLRLVDESLAMRLKCLGAAPESRSAARRTATAMLFVTMLLAPVASVVVVGLSAAMVLLVV</sequence>
<keyword evidence="3 6" id="KW-0378">Hydrolase</keyword>
<dbReference type="Proteomes" id="UP001621418">
    <property type="component" value="Chromosome"/>
</dbReference>
<proteinExistence type="inferred from homology"/>
<reference evidence="9 10" key="1">
    <citation type="submission" date="2022-10" db="EMBL/GenBank/DDBJ databases">
        <title>The complete genomes of actinobacterial strains from the NBC collection.</title>
        <authorList>
            <person name="Joergensen T.S."/>
            <person name="Alvarez Arevalo M."/>
            <person name="Sterndorff E.B."/>
            <person name="Faurdal D."/>
            <person name="Vuksanovic O."/>
            <person name="Mourched A.-S."/>
            <person name="Charusanti P."/>
            <person name="Shaw S."/>
            <person name="Blin K."/>
            <person name="Weber T."/>
        </authorList>
    </citation>
    <scope>NUCLEOTIDE SEQUENCE [LARGE SCALE GENOMIC DNA]</scope>
    <source>
        <strain evidence="9 10">NBC_01413</strain>
    </source>
</reference>
<keyword evidence="4 6" id="KW-0862">Zinc</keyword>
<evidence type="ECO:0000256" key="6">
    <source>
        <dbReference type="RuleBase" id="RU003983"/>
    </source>
</evidence>
<dbReference type="EMBL" id="CP109527">
    <property type="protein sequence ID" value="WTY36102.1"/>
    <property type="molecule type" value="Genomic_DNA"/>
</dbReference>
<feature type="transmembrane region" description="Helical" evidence="7">
    <location>
        <begin position="33"/>
        <end position="58"/>
    </location>
</feature>
<evidence type="ECO:0000256" key="1">
    <source>
        <dbReference type="ARBA" id="ARBA00022670"/>
    </source>
</evidence>
<evidence type="ECO:0000313" key="9">
    <source>
        <dbReference type="EMBL" id="WTY36102.1"/>
    </source>
</evidence>
<name>A0ABZ1N7Z3_9NOCA</name>
<dbReference type="RefSeq" id="WP_364652782.1">
    <property type="nucleotide sequence ID" value="NZ_CP109527.1"/>
</dbReference>
<dbReference type="Gene3D" id="3.30.2010.10">
    <property type="entry name" value="Metalloproteases ('zincins'), catalytic domain"/>
    <property type="match status" value="1"/>
</dbReference>
<keyword evidence="7" id="KW-0812">Transmembrane</keyword>
<dbReference type="PANTHER" id="PTHR34978">
    <property type="entry name" value="POSSIBLE SENSOR-TRANSDUCER PROTEIN BLAR"/>
    <property type="match status" value="1"/>
</dbReference>
<keyword evidence="2" id="KW-0479">Metal-binding</keyword>